<dbReference type="AlphaFoldDB" id="A0A0G4HGV3"/>
<feature type="compositionally biased region" description="Basic and acidic residues" evidence="1">
    <location>
        <begin position="15"/>
        <end position="47"/>
    </location>
</feature>
<sequence length="205" mass="22730">MSWLPGHGPARNRGGGKDYNEKRGGWVEREGFERTKGGRRLTDSREEALDEGCEDAEEDPNKNEDEEEATEETSEPPEDGEGPDPAPLLLRGGRTSSRPASLSSDESVVPDRSENASPATPSALDCAASTSSLSLFFLYFFNWLDALKISFRPPKSQNGTRNLQMPTSARQRTTKQTSNPGTVKQQETGFVQFWRKETKKSFDPD</sequence>
<evidence type="ECO:0000313" key="2">
    <source>
        <dbReference type="EMBL" id="CEM43330.1"/>
    </source>
</evidence>
<name>A0A0G4HGV3_9ALVE</name>
<feature type="region of interest" description="Disordered" evidence="1">
    <location>
        <begin position="152"/>
        <end position="186"/>
    </location>
</feature>
<protein>
    <submittedName>
        <fullName evidence="2">Uncharacterized protein</fullName>
    </submittedName>
</protein>
<gene>
    <name evidence="2" type="ORF">Cvel_27459</name>
</gene>
<organism evidence="2">
    <name type="scientific">Chromera velia CCMP2878</name>
    <dbReference type="NCBI Taxonomy" id="1169474"/>
    <lineage>
        <taxon>Eukaryota</taxon>
        <taxon>Sar</taxon>
        <taxon>Alveolata</taxon>
        <taxon>Colpodellida</taxon>
        <taxon>Chromeraceae</taxon>
        <taxon>Chromera</taxon>
    </lineage>
</organism>
<feature type="region of interest" description="Disordered" evidence="1">
    <location>
        <begin position="1"/>
        <end position="124"/>
    </location>
</feature>
<feature type="compositionally biased region" description="Polar residues" evidence="1">
    <location>
        <begin position="94"/>
        <end position="106"/>
    </location>
</feature>
<dbReference type="VEuPathDB" id="CryptoDB:Cvel_27459"/>
<proteinExistence type="predicted"/>
<feature type="compositionally biased region" description="Acidic residues" evidence="1">
    <location>
        <begin position="48"/>
        <end position="82"/>
    </location>
</feature>
<dbReference type="EMBL" id="CDMZ01002661">
    <property type="protein sequence ID" value="CEM43330.1"/>
    <property type="molecule type" value="Genomic_DNA"/>
</dbReference>
<reference evidence="2" key="1">
    <citation type="submission" date="2014-11" db="EMBL/GenBank/DDBJ databases">
        <authorList>
            <person name="Otto D Thomas"/>
            <person name="Naeem Raeece"/>
        </authorList>
    </citation>
    <scope>NUCLEOTIDE SEQUENCE</scope>
</reference>
<feature type="compositionally biased region" description="Polar residues" evidence="1">
    <location>
        <begin position="155"/>
        <end position="186"/>
    </location>
</feature>
<accession>A0A0G4HGV3</accession>
<evidence type="ECO:0000256" key="1">
    <source>
        <dbReference type="SAM" id="MobiDB-lite"/>
    </source>
</evidence>